<name>A0A1I7U5J3_9PELO</name>
<dbReference type="AlphaFoldDB" id="A0A1I7U5J3"/>
<feature type="region of interest" description="Disordered" evidence="1">
    <location>
        <begin position="1"/>
        <end position="39"/>
    </location>
</feature>
<evidence type="ECO:0000313" key="2">
    <source>
        <dbReference type="Proteomes" id="UP000095282"/>
    </source>
</evidence>
<accession>A0A1I7U5J3</accession>
<evidence type="ECO:0000256" key="1">
    <source>
        <dbReference type="SAM" id="MobiDB-lite"/>
    </source>
</evidence>
<evidence type="ECO:0000313" key="3">
    <source>
        <dbReference type="WBParaSite" id="Csp11.Scaffold629.g15068.t1"/>
    </source>
</evidence>
<protein>
    <submittedName>
        <fullName evidence="3">Uncharacterized protein</fullName>
    </submittedName>
</protein>
<feature type="compositionally biased region" description="Basic and acidic residues" evidence="1">
    <location>
        <begin position="1"/>
        <end position="22"/>
    </location>
</feature>
<organism evidence="2 3">
    <name type="scientific">Caenorhabditis tropicalis</name>
    <dbReference type="NCBI Taxonomy" id="1561998"/>
    <lineage>
        <taxon>Eukaryota</taxon>
        <taxon>Metazoa</taxon>
        <taxon>Ecdysozoa</taxon>
        <taxon>Nematoda</taxon>
        <taxon>Chromadorea</taxon>
        <taxon>Rhabditida</taxon>
        <taxon>Rhabditina</taxon>
        <taxon>Rhabditomorpha</taxon>
        <taxon>Rhabditoidea</taxon>
        <taxon>Rhabditidae</taxon>
        <taxon>Peloderinae</taxon>
        <taxon>Caenorhabditis</taxon>
    </lineage>
</organism>
<sequence>MREKSIPSPLHPREKGEEDHPQLSRRRPQNDASSSLPLLPTVFNRLLTFDGGRGKNGEMETRCVDAKQTETVWRALARSLSLASEEKEEEEALHKELFVAPLAS</sequence>
<keyword evidence="2" id="KW-1185">Reference proteome</keyword>
<reference evidence="3" key="1">
    <citation type="submission" date="2016-11" db="UniProtKB">
        <authorList>
            <consortium name="WormBaseParasite"/>
        </authorList>
    </citation>
    <scope>IDENTIFICATION</scope>
</reference>
<dbReference type="Proteomes" id="UP000095282">
    <property type="component" value="Unplaced"/>
</dbReference>
<dbReference type="WBParaSite" id="Csp11.Scaffold629.g15068.t1">
    <property type="protein sequence ID" value="Csp11.Scaffold629.g15068.t1"/>
    <property type="gene ID" value="Csp11.Scaffold629.g15068"/>
</dbReference>
<proteinExistence type="predicted"/>